<dbReference type="PANTHER" id="PTHR30535:SF4">
    <property type="entry name" value="HEMIN-BINDING PERIPLASMIC PROTEIN HMUT"/>
    <property type="match status" value="1"/>
</dbReference>
<evidence type="ECO:0000313" key="4">
    <source>
        <dbReference type="Proteomes" id="UP000289708"/>
    </source>
</evidence>
<dbReference type="EMBL" id="RYFI01000009">
    <property type="protein sequence ID" value="RXF73256.1"/>
    <property type="molecule type" value="Genomic_DNA"/>
</dbReference>
<dbReference type="Pfam" id="PF01497">
    <property type="entry name" value="Peripla_BP_2"/>
    <property type="match status" value="1"/>
</dbReference>
<dbReference type="InterPro" id="IPR002491">
    <property type="entry name" value="ABC_transptr_periplasmic_BD"/>
</dbReference>
<dbReference type="PANTHER" id="PTHR30535">
    <property type="entry name" value="VITAMIN B12-BINDING PROTEIN"/>
    <property type="match status" value="1"/>
</dbReference>
<accession>A0A4Q0MJV3</accession>
<protein>
    <submittedName>
        <fullName evidence="3">Hemin ABC transporter substrate-binding protein</fullName>
    </submittedName>
</protein>
<keyword evidence="4" id="KW-1185">Reference proteome</keyword>
<comment type="caution">
    <text evidence="3">The sequence shown here is derived from an EMBL/GenBank/DDBJ whole genome shotgun (WGS) entry which is preliminary data.</text>
</comment>
<evidence type="ECO:0000259" key="2">
    <source>
        <dbReference type="PROSITE" id="PS50983"/>
    </source>
</evidence>
<dbReference type="RefSeq" id="WP_128777449.1">
    <property type="nucleotide sequence ID" value="NZ_RYFI01000009.1"/>
</dbReference>
<feature type="chain" id="PRO_5020926920" evidence="1">
    <location>
        <begin position="30"/>
        <end position="304"/>
    </location>
</feature>
<evidence type="ECO:0000313" key="3">
    <source>
        <dbReference type="EMBL" id="RXF73256.1"/>
    </source>
</evidence>
<reference evidence="3 4" key="1">
    <citation type="submission" date="2018-12" db="EMBL/GenBank/DDBJ databases">
        <title>bacterium Hansschlegelia zhihuaiae S113.</title>
        <authorList>
            <person name="He J."/>
        </authorList>
    </citation>
    <scope>NUCLEOTIDE SEQUENCE [LARGE SCALE GENOMIC DNA]</scope>
    <source>
        <strain evidence="3 4">S 113</strain>
    </source>
</reference>
<dbReference type="SUPFAM" id="SSF53807">
    <property type="entry name" value="Helical backbone' metal receptor"/>
    <property type="match status" value="1"/>
</dbReference>
<evidence type="ECO:0000256" key="1">
    <source>
        <dbReference type="SAM" id="SignalP"/>
    </source>
</evidence>
<name>A0A4Q0MJV3_9HYPH</name>
<dbReference type="Gene3D" id="3.40.50.1980">
    <property type="entry name" value="Nitrogenase molybdenum iron protein domain"/>
    <property type="match status" value="2"/>
</dbReference>
<dbReference type="PROSITE" id="PS50983">
    <property type="entry name" value="FE_B12_PBP"/>
    <property type="match status" value="1"/>
</dbReference>
<dbReference type="InterPro" id="IPR050902">
    <property type="entry name" value="ABC_Transporter_SBP"/>
</dbReference>
<dbReference type="OrthoDB" id="9797736at2"/>
<gene>
    <name evidence="3" type="ORF">EK403_10470</name>
</gene>
<organism evidence="3 4">
    <name type="scientific">Hansschlegelia zhihuaiae</name>
    <dbReference type="NCBI Taxonomy" id="405005"/>
    <lineage>
        <taxon>Bacteria</taxon>
        <taxon>Pseudomonadati</taxon>
        <taxon>Pseudomonadota</taxon>
        <taxon>Alphaproteobacteria</taxon>
        <taxon>Hyphomicrobiales</taxon>
        <taxon>Methylopilaceae</taxon>
        <taxon>Hansschlegelia</taxon>
    </lineage>
</organism>
<feature type="domain" description="Fe/B12 periplasmic-binding" evidence="2">
    <location>
        <begin position="38"/>
        <end position="292"/>
    </location>
</feature>
<keyword evidence="1" id="KW-0732">Signal</keyword>
<dbReference type="Proteomes" id="UP000289708">
    <property type="component" value="Unassembled WGS sequence"/>
</dbReference>
<sequence length="304" mass="30911">MKIEHPSRRRIAAALLAAPALLVLARAAAAVEVGRARRIVSLGGAATEILYALGCGERVVAVDLTSRFPDSVRNKPNVGYYRAISAEGVLALGPDMIIASDGAGPKEAIDVLKAAAVGLLSLPEIKTQADIPARIRTVAEAVGESGRGTQVADAVAADLASLRGDLGRLPRRRSTLVLLGPSRGSALMAAGAGSTGAFALELAGADNAAAAMSGWKPLTDEAAYGMAPEAIVVLATSAPVTAEDIAARPALAGSPAVKEGRVVIADALATIGFGPRAAHAARIVAERIYPEQSFAPLPARPWTA</sequence>
<dbReference type="AlphaFoldDB" id="A0A4Q0MJV3"/>
<feature type="signal peptide" evidence="1">
    <location>
        <begin position="1"/>
        <end position="29"/>
    </location>
</feature>
<proteinExistence type="predicted"/>